<evidence type="ECO:0000313" key="2">
    <source>
        <dbReference type="EMBL" id="EIN00427.1"/>
    </source>
</evidence>
<dbReference type="EMBL" id="AKAU01000079">
    <property type="protein sequence ID" value="EIN00427.1"/>
    <property type="molecule type" value="Genomic_DNA"/>
</dbReference>
<name>A0ABP2PVF4_9BURK</name>
<proteinExistence type="predicted"/>
<accession>A0ABP2PVF4</accession>
<protein>
    <submittedName>
        <fullName evidence="2">Uncharacterized protein</fullName>
    </submittedName>
</protein>
<sequence>MRNNALYFPHISIPNSAWTIRTLLYWDKLSSIVPLEYAYRPEELDDFTRQLLDAGLVTSVSPAAHLYRLEHFEIGFRELLDARLRRQQLRRDSTRARRRTDIHIEKLGHIPELLLERGVAARNGASWYSIDEPIANLFMAYLAVCLGGLDTVDAAPVTNRWEYARLFGYGTTNQRGKSPDHQQARNQILECLIPVPDERVTLPQLVKFKEKYGKLLPALRTKIEARSAAIALLQDPEDREDAARDFVDDCRLQIEELCDAMRFNWKKLAFGTLAPLAGAGIQWTAPPPDTAIAFAGGAITFAGAIFSAFSSIGLTDIQARQPLAYIAYARGRLFRK</sequence>
<organism evidence="2 3">
    <name type="scientific">Paraburkholderia hospita</name>
    <dbReference type="NCBI Taxonomy" id="169430"/>
    <lineage>
        <taxon>Bacteria</taxon>
        <taxon>Pseudomonadati</taxon>
        <taxon>Pseudomonadota</taxon>
        <taxon>Betaproteobacteria</taxon>
        <taxon>Burkholderiales</taxon>
        <taxon>Burkholderiaceae</taxon>
        <taxon>Paraburkholderia</taxon>
    </lineage>
</organism>
<keyword evidence="1" id="KW-0812">Transmembrane</keyword>
<dbReference type="Proteomes" id="UP000004980">
    <property type="component" value="Unassembled WGS sequence"/>
</dbReference>
<feature type="transmembrane region" description="Helical" evidence="1">
    <location>
        <begin position="268"/>
        <end position="285"/>
    </location>
</feature>
<feature type="transmembrane region" description="Helical" evidence="1">
    <location>
        <begin position="291"/>
        <end position="314"/>
    </location>
</feature>
<evidence type="ECO:0000313" key="3">
    <source>
        <dbReference type="Proteomes" id="UP000004980"/>
    </source>
</evidence>
<keyword evidence="1" id="KW-0472">Membrane</keyword>
<keyword evidence="1" id="KW-1133">Transmembrane helix</keyword>
<gene>
    <name evidence="2" type="ORF">WQE_15391</name>
</gene>
<reference evidence="2 3" key="1">
    <citation type="journal article" date="2012" name="J. Bacteriol.">
        <title>Draft Genome Sequence of the Soil Bacterium Burkholderia terrae Strain BS001, Which Interacts with Fungal Surface Structures.</title>
        <authorList>
            <person name="Nazir R."/>
            <person name="Hansen M.A."/>
            <person name="Sorensen S."/>
            <person name="van Elsas J.D."/>
        </authorList>
    </citation>
    <scope>NUCLEOTIDE SEQUENCE [LARGE SCALE GENOMIC DNA]</scope>
    <source>
        <strain evidence="2 3">BS001</strain>
    </source>
</reference>
<comment type="caution">
    <text evidence="2">The sequence shown here is derived from an EMBL/GenBank/DDBJ whole genome shotgun (WGS) entry which is preliminary data.</text>
</comment>
<evidence type="ECO:0000256" key="1">
    <source>
        <dbReference type="SAM" id="Phobius"/>
    </source>
</evidence>
<keyword evidence="3" id="KW-1185">Reference proteome</keyword>
<dbReference type="RefSeq" id="WP_007582258.1">
    <property type="nucleotide sequence ID" value="NZ_AKAU01000079.1"/>
</dbReference>